<proteinExistence type="predicted"/>
<protein>
    <submittedName>
        <fullName evidence="2">Uncharacterized protein</fullName>
    </submittedName>
</protein>
<reference evidence="2" key="1">
    <citation type="submission" date="2022-11" db="UniProtKB">
        <authorList>
            <consortium name="WormBaseParasite"/>
        </authorList>
    </citation>
    <scope>IDENTIFICATION</scope>
</reference>
<dbReference type="WBParaSite" id="jg24670">
    <property type="protein sequence ID" value="jg24670"/>
    <property type="gene ID" value="jg24670"/>
</dbReference>
<organism evidence="1 2">
    <name type="scientific">Ditylenchus dipsaci</name>
    <dbReference type="NCBI Taxonomy" id="166011"/>
    <lineage>
        <taxon>Eukaryota</taxon>
        <taxon>Metazoa</taxon>
        <taxon>Ecdysozoa</taxon>
        <taxon>Nematoda</taxon>
        <taxon>Chromadorea</taxon>
        <taxon>Rhabditida</taxon>
        <taxon>Tylenchina</taxon>
        <taxon>Tylenchomorpha</taxon>
        <taxon>Sphaerularioidea</taxon>
        <taxon>Anguinidae</taxon>
        <taxon>Anguininae</taxon>
        <taxon>Ditylenchus</taxon>
    </lineage>
</organism>
<evidence type="ECO:0000313" key="1">
    <source>
        <dbReference type="Proteomes" id="UP000887574"/>
    </source>
</evidence>
<dbReference type="AlphaFoldDB" id="A0A915DY17"/>
<sequence>MSIVGQNDHAPQLLRAKLPLTAFEEAQHFHHEIHLVEHGERVLYPSLLPWIDLDGGVQSFGFSLRRALP</sequence>
<evidence type="ECO:0000313" key="2">
    <source>
        <dbReference type="WBParaSite" id="jg24670"/>
    </source>
</evidence>
<dbReference type="Proteomes" id="UP000887574">
    <property type="component" value="Unplaced"/>
</dbReference>
<name>A0A915DY17_9BILA</name>
<keyword evidence="1" id="KW-1185">Reference proteome</keyword>
<accession>A0A915DY17</accession>